<comment type="caution">
    <text evidence="1">The sequence shown here is derived from an EMBL/GenBank/DDBJ whole genome shotgun (WGS) entry which is preliminary data.</text>
</comment>
<sequence>MNAKQRENLLIASRSLGLGGDWRHSEKELEDCIKSSKPLPDAITPIRRAIARFVFDNWKYEKYLWDCEAGRDPHACFNCSDGMVLICYLNQRNRDHLKNYGGKEMSFDKSKISITSISQLMIAGEFGKIREFLSSLPKSDLEDLKNLSEGILIRVYLLFKFPDLANGMVQKLTNLSMQFKEKVYDPKLFQETVELISSYKKKGKAPGEPPVAPPELVEKGEVVDSGLKFTPVTDLKAIPEETVEESEKAEFPEAELEEMKSGKIVNPEGMIEPVKESKTETGINIDSGFISRAKIEFIPESNSIPADFGSIGEDIQKIIELLEKQGISPEFCDAVISRLNSIEQKMEQLKDGVILTVALCLLKDYKGDPNSLLDKAYQLAEKLKK</sequence>
<accession>A0A7C3WXL6</accession>
<name>A0A7C3WXL6_9BACT</name>
<evidence type="ECO:0000313" key="1">
    <source>
        <dbReference type="EMBL" id="HGB30954.1"/>
    </source>
</evidence>
<gene>
    <name evidence="1" type="ORF">ENV35_03655</name>
</gene>
<dbReference type="AlphaFoldDB" id="A0A7C3WXL6"/>
<protein>
    <submittedName>
        <fullName evidence="1">Uncharacterized protein</fullName>
    </submittedName>
</protein>
<proteinExistence type="predicted"/>
<reference evidence="1" key="1">
    <citation type="journal article" date="2020" name="mSystems">
        <title>Genome- and Community-Level Interaction Insights into Carbon Utilization and Element Cycling Functions of Hydrothermarchaeota in Hydrothermal Sediment.</title>
        <authorList>
            <person name="Zhou Z."/>
            <person name="Liu Y."/>
            <person name="Xu W."/>
            <person name="Pan J."/>
            <person name="Luo Z.H."/>
            <person name="Li M."/>
        </authorList>
    </citation>
    <scope>NUCLEOTIDE SEQUENCE [LARGE SCALE GENOMIC DNA]</scope>
    <source>
        <strain evidence="1">SpSt-751</strain>
    </source>
</reference>
<dbReference type="EMBL" id="DTGA01000091">
    <property type="protein sequence ID" value="HGB30954.1"/>
    <property type="molecule type" value="Genomic_DNA"/>
</dbReference>
<organism evidence="1">
    <name type="scientific">Dictyoglomus turgidum</name>
    <dbReference type="NCBI Taxonomy" id="513050"/>
    <lineage>
        <taxon>Bacteria</taxon>
        <taxon>Pseudomonadati</taxon>
        <taxon>Dictyoglomota</taxon>
        <taxon>Dictyoglomia</taxon>
        <taxon>Dictyoglomales</taxon>
        <taxon>Dictyoglomaceae</taxon>
        <taxon>Dictyoglomus</taxon>
    </lineage>
</organism>